<organism evidence="7 8">
    <name type="scientific">Scophthalmus maximus</name>
    <name type="common">Turbot</name>
    <name type="synonym">Psetta maxima</name>
    <dbReference type="NCBI Taxonomy" id="52904"/>
    <lineage>
        <taxon>Eukaryota</taxon>
        <taxon>Metazoa</taxon>
        <taxon>Chordata</taxon>
        <taxon>Craniata</taxon>
        <taxon>Vertebrata</taxon>
        <taxon>Euteleostomi</taxon>
        <taxon>Actinopterygii</taxon>
        <taxon>Neopterygii</taxon>
        <taxon>Teleostei</taxon>
        <taxon>Neoteleostei</taxon>
        <taxon>Acanthomorphata</taxon>
        <taxon>Carangaria</taxon>
        <taxon>Pleuronectiformes</taxon>
        <taxon>Pleuronectoidei</taxon>
        <taxon>Scophthalmidae</taxon>
        <taxon>Scophthalmus</taxon>
    </lineage>
</organism>
<evidence type="ECO:0000256" key="2">
    <source>
        <dbReference type="ARBA" id="ARBA00022692"/>
    </source>
</evidence>
<dbReference type="GO" id="GO:0005549">
    <property type="term" value="F:odorant binding"/>
    <property type="evidence" value="ECO:0007669"/>
    <property type="project" value="TreeGrafter"/>
</dbReference>
<evidence type="ECO:0000256" key="1">
    <source>
        <dbReference type="ARBA" id="ARBA00004141"/>
    </source>
</evidence>
<dbReference type="GO" id="GO:0016020">
    <property type="term" value="C:membrane"/>
    <property type="evidence" value="ECO:0007669"/>
    <property type="project" value="UniProtKB-SubCell"/>
</dbReference>
<dbReference type="Pfam" id="PF13853">
    <property type="entry name" value="7tm_4"/>
    <property type="match status" value="1"/>
</dbReference>
<dbReference type="SUPFAM" id="SSF81321">
    <property type="entry name" value="Family A G protein-coupled receptor-like"/>
    <property type="match status" value="1"/>
</dbReference>
<dbReference type="InterPro" id="IPR052921">
    <property type="entry name" value="GPCR1_Superfamily_Member"/>
</dbReference>
<dbReference type="InterPro" id="IPR000725">
    <property type="entry name" value="Olfact_rcpt"/>
</dbReference>
<protein>
    <recommendedName>
        <fullName evidence="9">G-protein coupled receptors family 1 profile domain-containing protein</fullName>
    </recommendedName>
</protein>
<evidence type="ECO:0000313" key="7">
    <source>
        <dbReference type="EMBL" id="KAF0022857.1"/>
    </source>
</evidence>
<evidence type="ECO:0000256" key="6">
    <source>
        <dbReference type="SAM" id="Phobius"/>
    </source>
</evidence>
<comment type="caution">
    <text evidence="7">The sequence shown here is derived from an EMBL/GenBank/DDBJ whole genome shotgun (WGS) entry which is preliminary data.</text>
</comment>
<dbReference type="PANTHER" id="PTHR26451:SF848">
    <property type="entry name" value="ODORANT RECEPTOR-RELATED"/>
    <property type="match status" value="1"/>
</dbReference>
<comment type="subcellular location">
    <subcellularLocation>
        <location evidence="1">Membrane</location>
        <topology evidence="1">Multi-pass membrane protein</topology>
    </subcellularLocation>
</comment>
<evidence type="ECO:0000256" key="5">
    <source>
        <dbReference type="ARBA" id="ARBA00023224"/>
    </source>
</evidence>
<evidence type="ECO:0000256" key="4">
    <source>
        <dbReference type="ARBA" id="ARBA00023136"/>
    </source>
</evidence>
<keyword evidence="3 6" id="KW-1133">Transmembrane helix</keyword>
<dbReference type="Proteomes" id="UP000438429">
    <property type="component" value="Unassembled WGS sequence"/>
</dbReference>
<reference evidence="7 8" key="1">
    <citation type="submission" date="2019-06" db="EMBL/GenBank/DDBJ databases">
        <title>Draft genomes of female and male turbot (Scophthalmus maximus).</title>
        <authorList>
            <person name="Xu H."/>
            <person name="Xu X.-W."/>
            <person name="Shao C."/>
            <person name="Chen S."/>
        </authorList>
    </citation>
    <scope>NUCLEOTIDE SEQUENCE [LARGE SCALE GENOMIC DNA]</scope>
    <source>
        <strain evidence="7">Ysfricsl-2016a</strain>
        <tissue evidence="7">Blood</tissue>
    </source>
</reference>
<evidence type="ECO:0000256" key="3">
    <source>
        <dbReference type="ARBA" id="ARBA00022989"/>
    </source>
</evidence>
<accession>A0A6A4RRC9</accession>
<keyword evidence="5" id="KW-0807">Transducer</keyword>
<gene>
    <name evidence="7" type="ORF">F2P81_024838</name>
</gene>
<dbReference type="GO" id="GO:0007186">
    <property type="term" value="P:G protein-coupled receptor signaling pathway"/>
    <property type="evidence" value="ECO:0007669"/>
    <property type="project" value="InterPro"/>
</dbReference>
<proteinExistence type="predicted"/>
<sequence>MENYTFNSLTLQMEGLRVTKTSKYPIFIFLLSIYVFIFNANLGIVLLIWTDRSLHQPMFLLFCNLSINDMMGNSLLVPRVLADILAPPSERLIHYYECLMQAFTTHVWHQRPHRANHHGL</sequence>
<keyword evidence="2 6" id="KW-0812">Transmembrane</keyword>
<dbReference type="AlphaFoldDB" id="A0A6A4RRC9"/>
<dbReference type="EMBL" id="VEVO01000023">
    <property type="protein sequence ID" value="KAF0022857.1"/>
    <property type="molecule type" value="Genomic_DNA"/>
</dbReference>
<feature type="transmembrane region" description="Helical" evidence="6">
    <location>
        <begin position="26"/>
        <end position="49"/>
    </location>
</feature>
<evidence type="ECO:0008006" key="9">
    <source>
        <dbReference type="Google" id="ProtNLM"/>
    </source>
</evidence>
<name>A0A6A4RRC9_SCOMX</name>
<dbReference type="GO" id="GO:0004984">
    <property type="term" value="F:olfactory receptor activity"/>
    <property type="evidence" value="ECO:0007669"/>
    <property type="project" value="InterPro"/>
</dbReference>
<dbReference type="PANTHER" id="PTHR26451">
    <property type="entry name" value="G_PROTEIN_RECEP_F1_2 DOMAIN-CONTAINING PROTEIN"/>
    <property type="match status" value="1"/>
</dbReference>
<evidence type="ECO:0000313" key="8">
    <source>
        <dbReference type="Proteomes" id="UP000438429"/>
    </source>
</evidence>
<keyword evidence="4 6" id="KW-0472">Membrane</keyword>
<dbReference type="Gene3D" id="1.20.1070.10">
    <property type="entry name" value="Rhodopsin 7-helix transmembrane proteins"/>
    <property type="match status" value="1"/>
</dbReference>